<name>A0A0M8PA10_9EURO</name>
<dbReference type="Proteomes" id="UP000037696">
    <property type="component" value="Unassembled WGS sequence"/>
</dbReference>
<evidence type="ECO:0000313" key="2">
    <source>
        <dbReference type="EMBL" id="KOS48218.1"/>
    </source>
</evidence>
<keyword evidence="3" id="KW-1185">Reference proteome</keyword>
<feature type="region of interest" description="Disordered" evidence="1">
    <location>
        <begin position="149"/>
        <end position="168"/>
    </location>
</feature>
<dbReference type="AlphaFoldDB" id="A0A0M8PA10"/>
<sequence length="168" mass="19278">MARNDTGCQYEGYITYVSDNAWPSKPFPFHFSAHLLPLFDLRSHEQPDPLTDHHMSDLIRSLSMRLNDLNRPIPSHQKRTAALNVTVHPSGLDSIQAENPQWGYSIDLSISYSSLCSWEYPSEYLPYSPAIRNRALDCYQGEGDWMDFPEDLEPSPLSKQLENSVFSR</sequence>
<protein>
    <submittedName>
        <fullName evidence="2">Uncharacterized protein</fullName>
    </submittedName>
</protein>
<evidence type="ECO:0000256" key="1">
    <source>
        <dbReference type="SAM" id="MobiDB-lite"/>
    </source>
</evidence>
<dbReference type="EMBL" id="LHQQ01000007">
    <property type="protein sequence ID" value="KOS48218.1"/>
    <property type="molecule type" value="Genomic_DNA"/>
</dbReference>
<feature type="compositionally biased region" description="Polar residues" evidence="1">
    <location>
        <begin position="157"/>
        <end position="168"/>
    </location>
</feature>
<accession>A0A0M8PA10</accession>
<evidence type="ECO:0000313" key="3">
    <source>
        <dbReference type="Proteomes" id="UP000037696"/>
    </source>
</evidence>
<comment type="caution">
    <text evidence="2">The sequence shown here is derived from an EMBL/GenBank/DDBJ whole genome shotgun (WGS) entry which is preliminary data.</text>
</comment>
<reference evidence="2 3" key="1">
    <citation type="submission" date="2015-08" db="EMBL/GenBank/DDBJ databases">
        <title>Genome sequencing of Penicillium nordicum.</title>
        <authorList>
            <person name="Nguyen H.D."/>
            <person name="Seifert K.A."/>
        </authorList>
    </citation>
    <scope>NUCLEOTIDE SEQUENCE [LARGE SCALE GENOMIC DNA]</scope>
    <source>
        <strain evidence="2 3">DAOMC 185683</strain>
    </source>
</reference>
<gene>
    <name evidence="2" type="ORF">ACN38_g809</name>
</gene>
<proteinExistence type="predicted"/>
<organism evidence="2 3">
    <name type="scientific">Penicillium nordicum</name>
    <dbReference type="NCBI Taxonomy" id="229535"/>
    <lineage>
        <taxon>Eukaryota</taxon>
        <taxon>Fungi</taxon>
        <taxon>Dikarya</taxon>
        <taxon>Ascomycota</taxon>
        <taxon>Pezizomycotina</taxon>
        <taxon>Eurotiomycetes</taxon>
        <taxon>Eurotiomycetidae</taxon>
        <taxon>Eurotiales</taxon>
        <taxon>Aspergillaceae</taxon>
        <taxon>Penicillium</taxon>
    </lineage>
</organism>